<dbReference type="AlphaFoldDB" id="A0A3P6TNZ2"/>
<evidence type="ECO:0000256" key="1">
    <source>
        <dbReference type="ARBA" id="ARBA00006885"/>
    </source>
</evidence>
<dbReference type="Gene3D" id="3.30.530.20">
    <property type="match status" value="1"/>
</dbReference>
<dbReference type="Pfam" id="PF03364">
    <property type="entry name" value="Polyketide_cyc"/>
    <property type="match status" value="1"/>
</dbReference>
<dbReference type="SUPFAM" id="SSF55961">
    <property type="entry name" value="Bet v1-like"/>
    <property type="match status" value="1"/>
</dbReference>
<accession>A0A3P6TNZ2</accession>
<comment type="function">
    <text evidence="3">Required for the function of coenzyme Q in the respiratory chain. May serve as a chaperone or may be involved in the transport of Q6 from its site of synthesis to the catalytic sites of the respiratory complexes.</text>
</comment>
<keyword evidence="6" id="KW-1185">Reference proteome</keyword>
<gene>
    <name evidence="5" type="ORF">NLS_LOCUS6941</name>
</gene>
<reference evidence="5 6" key="1">
    <citation type="submission" date="2018-08" db="EMBL/GenBank/DDBJ databases">
        <authorList>
            <person name="Laetsch R D."/>
            <person name="Stevens L."/>
            <person name="Kumar S."/>
            <person name="Blaxter L. M."/>
        </authorList>
    </citation>
    <scope>NUCLEOTIDE SEQUENCE [LARGE SCALE GENOMIC DNA]</scope>
</reference>
<evidence type="ECO:0000313" key="6">
    <source>
        <dbReference type="Proteomes" id="UP000277928"/>
    </source>
</evidence>
<dbReference type="InterPro" id="IPR005031">
    <property type="entry name" value="COQ10_START"/>
</dbReference>
<evidence type="ECO:0000313" key="5">
    <source>
        <dbReference type="EMBL" id="VDK85053.1"/>
    </source>
</evidence>
<dbReference type="PANTHER" id="PTHR12901:SF10">
    <property type="entry name" value="COENZYME Q-BINDING PROTEIN COQ10, MITOCHONDRIAL"/>
    <property type="match status" value="1"/>
</dbReference>
<dbReference type="Proteomes" id="UP000277928">
    <property type="component" value="Unassembled WGS sequence"/>
</dbReference>
<proteinExistence type="inferred from homology"/>
<dbReference type="GO" id="GO:0005739">
    <property type="term" value="C:mitochondrion"/>
    <property type="evidence" value="ECO:0007669"/>
    <property type="project" value="TreeGrafter"/>
</dbReference>
<evidence type="ECO:0000256" key="2">
    <source>
        <dbReference type="ARBA" id="ARBA00011814"/>
    </source>
</evidence>
<evidence type="ECO:0000256" key="3">
    <source>
        <dbReference type="ARBA" id="ARBA00024947"/>
    </source>
</evidence>
<dbReference type="OMA" id="NFMRMYI"/>
<protein>
    <recommendedName>
        <fullName evidence="4">Coenzyme Q-binding protein COQ10 START domain-containing protein</fullName>
    </recommendedName>
</protein>
<dbReference type="GO" id="GO:0048039">
    <property type="term" value="F:ubiquinone binding"/>
    <property type="evidence" value="ECO:0007669"/>
    <property type="project" value="InterPro"/>
</dbReference>
<feature type="domain" description="Coenzyme Q-binding protein COQ10 START" evidence="4">
    <location>
        <begin position="1"/>
        <end position="122"/>
    </location>
</feature>
<dbReference type="PANTHER" id="PTHR12901">
    <property type="entry name" value="SPERM PROTEIN HOMOLOG"/>
    <property type="match status" value="1"/>
</dbReference>
<comment type="subunit">
    <text evidence="2">Interacts with coenzyme Q.</text>
</comment>
<organism evidence="5 6">
    <name type="scientific">Litomosoides sigmodontis</name>
    <name type="common">Filarial nematode worm</name>
    <dbReference type="NCBI Taxonomy" id="42156"/>
    <lineage>
        <taxon>Eukaryota</taxon>
        <taxon>Metazoa</taxon>
        <taxon>Ecdysozoa</taxon>
        <taxon>Nematoda</taxon>
        <taxon>Chromadorea</taxon>
        <taxon>Rhabditida</taxon>
        <taxon>Spirurina</taxon>
        <taxon>Spiruromorpha</taxon>
        <taxon>Filarioidea</taxon>
        <taxon>Onchocercidae</taxon>
        <taxon>Litomosoides</taxon>
    </lineage>
</organism>
<sequence length="148" mass="17017">MFNIAANVSEYPEFVPWCQGANIKKHSPNLFTAQLQIGFPPVCETYTSRVSTVKPSIVRSVCIDKTLFKTLESTWQFSAGQADNTRSCTVLFSLSFEFHSQFHTSLAHYFFDRVVQSMVVAFLKRAETKYGPPSFDHYKDFKILRKVR</sequence>
<dbReference type="InterPro" id="IPR023393">
    <property type="entry name" value="START-like_dom_sf"/>
</dbReference>
<dbReference type="CDD" id="cd07813">
    <property type="entry name" value="COQ10p_like"/>
    <property type="match status" value="1"/>
</dbReference>
<dbReference type="InterPro" id="IPR044996">
    <property type="entry name" value="COQ10-like"/>
</dbReference>
<dbReference type="OrthoDB" id="292693at2759"/>
<dbReference type="EMBL" id="UYRX01000658">
    <property type="protein sequence ID" value="VDK85053.1"/>
    <property type="molecule type" value="Genomic_DNA"/>
</dbReference>
<dbReference type="STRING" id="42156.A0A3P6TNZ2"/>
<comment type="similarity">
    <text evidence="1">Belongs to the COQ10 family.</text>
</comment>
<evidence type="ECO:0000259" key="4">
    <source>
        <dbReference type="Pfam" id="PF03364"/>
    </source>
</evidence>
<dbReference type="GO" id="GO:0045333">
    <property type="term" value="P:cellular respiration"/>
    <property type="evidence" value="ECO:0007669"/>
    <property type="project" value="InterPro"/>
</dbReference>
<name>A0A3P6TNZ2_LITSI</name>